<dbReference type="STRING" id="1196031.A361_23400"/>
<gene>
    <name evidence="2" type="ORF">A361_23400</name>
</gene>
<protein>
    <recommendedName>
        <fullName evidence="1">NERD domain-containing protein</fullName>
    </recommendedName>
</protein>
<dbReference type="Proteomes" id="UP000077856">
    <property type="component" value="Chromosome"/>
</dbReference>
<dbReference type="AlphaFoldDB" id="A0A160MFF7"/>
<evidence type="ECO:0000313" key="2">
    <source>
        <dbReference type="EMBL" id="AND41962.1"/>
    </source>
</evidence>
<dbReference type="RefSeq" id="WP_019383171.1">
    <property type="nucleotide sequence ID" value="NZ_CP015506.1"/>
</dbReference>
<reference evidence="2 3" key="1">
    <citation type="submission" date="2016-04" db="EMBL/GenBank/DDBJ databases">
        <title>Complete genome sequence of Bacillus oceanisediminis strain 2691.</title>
        <authorList>
            <person name="Jeong H."/>
            <person name="Kim H.J."/>
            <person name="Lee D.-W."/>
        </authorList>
    </citation>
    <scope>NUCLEOTIDE SEQUENCE [LARGE SCALE GENOMIC DNA]</scope>
    <source>
        <strain evidence="2 3">2691</strain>
    </source>
</reference>
<name>A0A160MFF7_9BACI</name>
<feature type="domain" description="NERD" evidence="1">
    <location>
        <begin position="41"/>
        <end position="157"/>
    </location>
</feature>
<dbReference type="PROSITE" id="PS50965">
    <property type="entry name" value="NERD"/>
    <property type="match status" value="1"/>
</dbReference>
<dbReference type="KEGG" id="bon:A361_23400"/>
<organism evidence="2 3">
    <name type="scientific">Cytobacillus oceanisediminis 2691</name>
    <dbReference type="NCBI Taxonomy" id="1196031"/>
    <lineage>
        <taxon>Bacteria</taxon>
        <taxon>Bacillati</taxon>
        <taxon>Bacillota</taxon>
        <taxon>Bacilli</taxon>
        <taxon>Bacillales</taxon>
        <taxon>Bacillaceae</taxon>
        <taxon>Cytobacillus</taxon>
    </lineage>
</organism>
<dbReference type="Pfam" id="PF08378">
    <property type="entry name" value="NERD"/>
    <property type="match status" value="1"/>
</dbReference>
<sequence length="272" mass="31440">MIIKNRLIPIRIRQNEALIRRIPAAHPQRSTIEGDLAKRRVSYRGEQSLDYYLSHLPDKEFTILHDLRLFNGSTYFQIDTLILSPYFALIIEVKNILGTLLFDETFNQFIRTRNEKEEGFPNPLIQAKRQKTQLKTWLIQNLAADIPIEYLIGISSPSTILKTSTDSSHVPFRVIHIEHLIEKIKFFKQSYPIEVITSRQIKKIPRALVINHVPGFLNVLDHYNISSQEIISGVQCPSCLIFPMRRIHGDWLCPQCGCKNKKAHLPALFSSD</sequence>
<proteinExistence type="predicted"/>
<dbReference type="InterPro" id="IPR011528">
    <property type="entry name" value="NERD"/>
</dbReference>
<accession>A0A160MFF7</accession>
<evidence type="ECO:0000313" key="3">
    <source>
        <dbReference type="Proteomes" id="UP000077856"/>
    </source>
</evidence>
<dbReference type="EMBL" id="CP015506">
    <property type="protein sequence ID" value="AND41962.1"/>
    <property type="molecule type" value="Genomic_DNA"/>
</dbReference>
<evidence type="ECO:0000259" key="1">
    <source>
        <dbReference type="PROSITE" id="PS50965"/>
    </source>
</evidence>